<sequence>MSRTPIVKDEMHRLAALHEYDIKHVLFDPVLDKLITLASNIFNVPIVLVSLLESERQLLAAGLGVSFTETPIEIAFCSHVIHREGILVIPDASKDPQFKDNPLVTGEPHLRFYAGMPLRTLSGYAIGALCIIDIKPRLAFSVRDEHNLQDLATLVMDRLEARRLNLARKAGQAVFEKIARTSTDAVICVNKQGIITFWNPSAQKMLGYADGEIIGRSVDTVIPDYLLMQFTRLATDKALLAKGVTLELNVRAKSGVLFLVELSIVMWTNHDGVSYGVILHDAKERRRNEERLFLLAHMDPLTGLANRALLASNLEQALKKESVACIMLIDLDGFKNINDSLGHASGDDILVSVARKIQRKVRAGDLVARMGGDEFALLFPGMGDREVAATMAEQIVHEISQTMVTGDNPINISASVGIVFYPRHGLTVQELLTSADLALFQAKAEGRNCYRFFTSVLRENFQAWHAFQSEFARAYEKNEFEVFYQPLVSLSNNEIVGAEALLRWRHPQKGLLGPSAFLPALESGNWAECIGDWIMLTACKQAAEWNNAGAKDFRISVNLFSAQFRSGTLSQKIADILNQTGLPASSLEVEITENIILRHDQNMLQPLYALRDAGIGIAFDDYGTGYASLSVLKNYPVTRLKIDQTFVRTMCESPTDAAIVWAIIYLGKSFGLGVIAEGVETLEPCEQLRSRGCDEAQGYLFGHPMSAKDFTKLLKSSHRLAG</sequence>
<dbReference type="InterPro" id="IPR029016">
    <property type="entry name" value="GAF-like_dom_sf"/>
</dbReference>
<feature type="domain" description="PAS" evidence="5">
    <location>
        <begin position="171"/>
        <end position="224"/>
    </location>
</feature>
<dbReference type="PROSITE" id="PS50887">
    <property type="entry name" value="GGDEF"/>
    <property type="match status" value="1"/>
</dbReference>
<evidence type="ECO:0000256" key="3">
    <source>
        <dbReference type="ARBA" id="ARBA00012528"/>
    </source>
</evidence>
<dbReference type="Gene3D" id="3.30.70.270">
    <property type="match status" value="1"/>
</dbReference>
<evidence type="ECO:0000259" key="6">
    <source>
        <dbReference type="PROSITE" id="PS50883"/>
    </source>
</evidence>
<dbReference type="InterPro" id="IPR001633">
    <property type="entry name" value="EAL_dom"/>
</dbReference>
<reference evidence="9" key="1">
    <citation type="submission" date="2015-01" db="EMBL/GenBank/DDBJ databases">
        <authorList>
            <person name="Paterson Steve"/>
        </authorList>
    </citation>
    <scope>NUCLEOTIDE SEQUENCE [LARGE SCALE GENOMIC DNA]</scope>
    <source>
        <strain evidence="9">OBR1</strain>
    </source>
</reference>
<protein>
    <recommendedName>
        <fullName evidence="3">diguanylate cyclase</fullName>
        <ecNumber evidence="3">2.7.7.65</ecNumber>
    </recommendedName>
</protein>
<comment type="pathway">
    <text evidence="2">Purine metabolism; 3',5'-cyclic di-GMP biosynthesis.</text>
</comment>
<dbReference type="InterPro" id="IPR029787">
    <property type="entry name" value="Nucleotide_cyclase"/>
</dbReference>
<feature type="domain" description="GGDEF" evidence="7">
    <location>
        <begin position="322"/>
        <end position="455"/>
    </location>
</feature>
<dbReference type="GO" id="GO:0052621">
    <property type="term" value="F:diguanylate cyclase activity"/>
    <property type="evidence" value="ECO:0007669"/>
    <property type="project" value="UniProtKB-EC"/>
</dbReference>
<dbReference type="SMART" id="SM00091">
    <property type="entry name" value="PAS"/>
    <property type="match status" value="1"/>
</dbReference>
<dbReference type="STRING" id="1109412.BN1221_04339c"/>
<dbReference type="Pfam" id="PF01590">
    <property type="entry name" value="GAF"/>
    <property type="match status" value="1"/>
</dbReference>
<dbReference type="PROSITE" id="PS50112">
    <property type="entry name" value="PAS"/>
    <property type="match status" value="1"/>
</dbReference>
<dbReference type="OrthoDB" id="9804951at2"/>
<dbReference type="Pfam" id="PF13426">
    <property type="entry name" value="PAS_9"/>
    <property type="match status" value="1"/>
</dbReference>
<dbReference type="Proteomes" id="UP000044377">
    <property type="component" value="Unassembled WGS sequence"/>
</dbReference>
<dbReference type="InterPro" id="IPR000160">
    <property type="entry name" value="GGDEF_dom"/>
</dbReference>
<dbReference type="InterPro" id="IPR052155">
    <property type="entry name" value="Biofilm_reg_signaling"/>
</dbReference>
<evidence type="ECO:0000313" key="9">
    <source>
        <dbReference type="Proteomes" id="UP000044377"/>
    </source>
</evidence>
<dbReference type="InterPro" id="IPR035965">
    <property type="entry name" value="PAS-like_dom_sf"/>
</dbReference>
<keyword evidence="9" id="KW-1185">Reference proteome</keyword>
<dbReference type="InterPro" id="IPR035919">
    <property type="entry name" value="EAL_sf"/>
</dbReference>
<dbReference type="PANTHER" id="PTHR44757:SF2">
    <property type="entry name" value="BIOFILM ARCHITECTURE MAINTENANCE PROTEIN MBAA"/>
    <property type="match status" value="1"/>
</dbReference>
<dbReference type="PANTHER" id="PTHR44757">
    <property type="entry name" value="DIGUANYLATE CYCLASE DGCP"/>
    <property type="match status" value="1"/>
</dbReference>
<dbReference type="SUPFAM" id="SSF141868">
    <property type="entry name" value="EAL domain-like"/>
    <property type="match status" value="1"/>
</dbReference>
<dbReference type="Pfam" id="PF00563">
    <property type="entry name" value="EAL"/>
    <property type="match status" value="1"/>
</dbReference>
<dbReference type="InterPro" id="IPR000014">
    <property type="entry name" value="PAS"/>
</dbReference>
<dbReference type="CDD" id="cd01948">
    <property type="entry name" value="EAL"/>
    <property type="match status" value="1"/>
</dbReference>
<comment type="catalytic activity">
    <reaction evidence="4">
        <text>2 GTP = 3',3'-c-di-GMP + 2 diphosphate</text>
        <dbReference type="Rhea" id="RHEA:24898"/>
        <dbReference type="ChEBI" id="CHEBI:33019"/>
        <dbReference type="ChEBI" id="CHEBI:37565"/>
        <dbReference type="ChEBI" id="CHEBI:58805"/>
        <dbReference type="EC" id="2.7.7.65"/>
    </reaction>
</comment>
<dbReference type="PROSITE" id="PS50883">
    <property type="entry name" value="EAL"/>
    <property type="match status" value="1"/>
</dbReference>
<dbReference type="SUPFAM" id="SSF55785">
    <property type="entry name" value="PYP-like sensor domain (PAS domain)"/>
    <property type="match status" value="1"/>
</dbReference>
<name>A0A0G4K135_9GAMM</name>
<dbReference type="SMART" id="SM00267">
    <property type="entry name" value="GGDEF"/>
    <property type="match status" value="1"/>
</dbReference>
<dbReference type="CDD" id="cd00130">
    <property type="entry name" value="PAS"/>
    <property type="match status" value="1"/>
</dbReference>
<dbReference type="SUPFAM" id="SSF55073">
    <property type="entry name" value="Nucleotide cyclase"/>
    <property type="match status" value="1"/>
</dbReference>
<evidence type="ECO:0000256" key="4">
    <source>
        <dbReference type="ARBA" id="ARBA00034247"/>
    </source>
</evidence>
<comment type="cofactor">
    <cofactor evidence="1">
        <name>Mg(2+)</name>
        <dbReference type="ChEBI" id="CHEBI:18420"/>
    </cofactor>
</comment>
<dbReference type="EMBL" id="CGIG01000001">
    <property type="protein sequence ID" value="CPR20473.1"/>
    <property type="molecule type" value="Genomic_DNA"/>
</dbReference>
<dbReference type="RefSeq" id="WP_048639035.1">
    <property type="nucleotide sequence ID" value="NZ_CGIG01000001.1"/>
</dbReference>
<dbReference type="SUPFAM" id="SSF55781">
    <property type="entry name" value="GAF domain-like"/>
    <property type="match status" value="1"/>
</dbReference>
<dbReference type="SMART" id="SM00052">
    <property type="entry name" value="EAL"/>
    <property type="match status" value="1"/>
</dbReference>
<dbReference type="NCBIfam" id="TIGR00229">
    <property type="entry name" value="sensory_box"/>
    <property type="match status" value="1"/>
</dbReference>
<dbReference type="Pfam" id="PF00990">
    <property type="entry name" value="GGDEF"/>
    <property type="match status" value="1"/>
</dbReference>
<evidence type="ECO:0000259" key="5">
    <source>
        <dbReference type="PROSITE" id="PS50112"/>
    </source>
</evidence>
<dbReference type="NCBIfam" id="TIGR00254">
    <property type="entry name" value="GGDEF"/>
    <property type="match status" value="1"/>
</dbReference>
<evidence type="ECO:0000256" key="1">
    <source>
        <dbReference type="ARBA" id="ARBA00001946"/>
    </source>
</evidence>
<evidence type="ECO:0000256" key="2">
    <source>
        <dbReference type="ARBA" id="ARBA00004665"/>
    </source>
</evidence>
<dbReference type="CDD" id="cd01949">
    <property type="entry name" value="GGDEF"/>
    <property type="match status" value="1"/>
</dbReference>
<evidence type="ECO:0000313" key="8">
    <source>
        <dbReference type="EMBL" id="CPR20473.1"/>
    </source>
</evidence>
<dbReference type="EC" id="2.7.7.65" evidence="3"/>
<dbReference type="InterPro" id="IPR043128">
    <property type="entry name" value="Rev_trsase/Diguanyl_cyclase"/>
</dbReference>
<dbReference type="Gene3D" id="3.30.450.40">
    <property type="match status" value="1"/>
</dbReference>
<dbReference type="SMART" id="SM00065">
    <property type="entry name" value="GAF"/>
    <property type="match status" value="1"/>
</dbReference>
<feature type="domain" description="EAL" evidence="6">
    <location>
        <begin position="464"/>
        <end position="718"/>
    </location>
</feature>
<proteinExistence type="predicted"/>
<dbReference type="AlphaFoldDB" id="A0A0G4K135"/>
<evidence type="ECO:0000259" key="7">
    <source>
        <dbReference type="PROSITE" id="PS50887"/>
    </source>
</evidence>
<accession>A0A0G4K135</accession>
<dbReference type="Gene3D" id="3.30.450.20">
    <property type="entry name" value="PAS domain"/>
    <property type="match status" value="1"/>
</dbReference>
<gene>
    <name evidence="8" type="ORF">BN1221_04339c</name>
</gene>
<dbReference type="InterPro" id="IPR003018">
    <property type="entry name" value="GAF"/>
</dbReference>
<dbReference type="FunFam" id="3.30.70.270:FF:000001">
    <property type="entry name" value="Diguanylate cyclase domain protein"/>
    <property type="match status" value="1"/>
</dbReference>
<organism evidence="8 9">
    <name type="scientific">Brenneria goodwinii</name>
    <dbReference type="NCBI Taxonomy" id="1109412"/>
    <lineage>
        <taxon>Bacteria</taxon>
        <taxon>Pseudomonadati</taxon>
        <taxon>Pseudomonadota</taxon>
        <taxon>Gammaproteobacteria</taxon>
        <taxon>Enterobacterales</taxon>
        <taxon>Pectobacteriaceae</taxon>
        <taxon>Brenneria</taxon>
    </lineage>
</organism>
<dbReference type="Gene3D" id="3.20.20.450">
    <property type="entry name" value="EAL domain"/>
    <property type="match status" value="1"/>
</dbReference>